<evidence type="ECO:0000313" key="4">
    <source>
        <dbReference type="EMBL" id="MCG6225090.1"/>
    </source>
</evidence>
<feature type="coiled-coil region" evidence="2">
    <location>
        <begin position="78"/>
        <end position="108"/>
    </location>
</feature>
<dbReference type="InterPro" id="IPR012925">
    <property type="entry name" value="TipAS_dom"/>
</dbReference>
<keyword evidence="1" id="KW-0238">DNA-binding</keyword>
<dbReference type="CDD" id="cd01106">
    <property type="entry name" value="HTH_TipAL-Mta"/>
    <property type="match status" value="1"/>
</dbReference>
<dbReference type="InterPro" id="IPR009061">
    <property type="entry name" value="DNA-bd_dom_put_sf"/>
</dbReference>
<dbReference type="SMART" id="SM00422">
    <property type="entry name" value="HTH_MERR"/>
    <property type="match status" value="1"/>
</dbReference>
<protein>
    <submittedName>
        <fullName evidence="4">MerR family transcriptional regulator</fullName>
    </submittedName>
</protein>
<evidence type="ECO:0000256" key="1">
    <source>
        <dbReference type="ARBA" id="ARBA00023125"/>
    </source>
</evidence>
<accession>A0ABS9NE99</accession>
<dbReference type="Pfam" id="PF07739">
    <property type="entry name" value="TipAS"/>
    <property type="match status" value="1"/>
</dbReference>
<organism evidence="4 5">
    <name type="scientific">Staphylococcus warneri</name>
    <dbReference type="NCBI Taxonomy" id="1292"/>
    <lineage>
        <taxon>Bacteria</taxon>
        <taxon>Bacillati</taxon>
        <taxon>Bacillota</taxon>
        <taxon>Bacilli</taxon>
        <taxon>Bacillales</taxon>
        <taxon>Staphylococcaceae</taxon>
        <taxon>Staphylococcus</taxon>
    </lineage>
</organism>
<dbReference type="RefSeq" id="WP_235065911.1">
    <property type="nucleotide sequence ID" value="NZ_CP049802.1"/>
</dbReference>
<name>A0ABS9NE99_STAWA</name>
<dbReference type="SUPFAM" id="SSF46955">
    <property type="entry name" value="Putative DNA-binding domain"/>
    <property type="match status" value="1"/>
</dbReference>
<dbReference type="PANTHER" id="PTHR30204:SF96">
    <property type="entry name" value="CHROMOSOME-ANCHORING PROTEIN RACA"/>
    <property type="match status" value="1"/>
</dbReference>
<dbReference type="InterPro" id="IPR047057">
    <property type="entry name" value="MerR_fam"/>
</dbReference>
<dbReference type="SUPFAM" id="SSF89082">
    <property type="entry name" value="Antibiotic binding domain of TipA-like multidrug resistance regulators"/>
    <property type="match status" value="1"/>
</dbReference>
<dbReference type="InterPro" id="IPR000551">
    <property type="entry name" value="MerR-type_HTH_dom"/>
</dbReference>
<proteinExistence type="predicted"/>
<evidence type="ECO:0000259" key="3">
    <source>
        <dbReference type="PROSITE" id="PS50937"/>
    </source>
</evidence>
<gene>
    <name evidence="4" type="ORF">G8J23_03515</name>
</gene>
<evidence type="ECO:0000256" key="2">
    <source>
        <dbReference type="SAM" id="Coils"/>
    </source>
</evidence>
<dbReference type="PROSITE" id="PS50937">
    <property type="entry name" value="HTH_MERR_2"/>
    <property type="match status" value="1"/>
</dbReference>
<feature type="domain" description="HTH merR-type" evidence="3">
    <location>
        <begin position="4"/>
        <end position="72"/>
    </location>
</feature>
<dbReference type="PANTHER" id="PTHR30204">
    <property type="entry name" value="REDOX-CYCLING DRUG-SENSING TRANSCRIPTIONAL ACTIVATOR SOXR"/>
    <property type="match status" value="1"/>
</dbReference>
<evidence type="ECO:0000313" key="5">
    <source>
        <dbReference type="Proteomes" id="UP000814367"/>
    </source>
</evidence>
<comment type="caution">
    <text evidence="4">The sequence shown here is derived from an EMBL/GenBank/DDBJ whole genome shotgun (WGS) entry which is preliminary data.</text>
</comment>
<dbReference type="Pfam" id="PF13411">
    <property type="entry name" value="MerR_1"/>
    <property type="match status" value="1"/>
</dbReference>
<dbReference type="Gene3D" id="1.10.490.50">
    <property type="entry name" value="Antibiotic binding domain of TipA-like multidrug resistance regulators"/>
    <property type="match status" value="1"/>
</dbReference>
<reference evidence="4 5" key="1">
    <citation type="submission" date="2020-03" db="EMBL/GenBank/DDBJ databases">
        <title>Comparative genetics of Staphylococcus warneri persistents from caprine mastitis.</title>
        <authorList>
            <person name="Franca C.A."/>
            <person name="Rosa D.S."/>
            <person name="Silva A."/>
            <person name="Rodrigues D.L.N."/>
            <person name="Santos R.G."/>
            <person name="Castillo R.E.H."/>
            <person name="Moreira M.A.S."/>
            <person name="Lima M.C."/>
            <person name="Gouveia G.V."/>
            <person name="Gouveia J.J.S."/>
            <person name="Souza R.F.S."/>
            <person name="Bertram B."/>
            <person name="Azevedo V."/>
            <person name="Costa M."/>
        </authorList>
    </citation>
    <scope>NUCLEOTIDE SEQUENCE [LARGE SCALE GENOMIC DNA]</scope>
    <source>
        <strain evidence="4 5">Cap 9.2</strain>
    </source>
</reference>
<dbReference type="InterPro" id="IPR036244">
    <property type="entry name" value="TipA-like_antibiotic-bd"/>
</dbReference>
<dbReference type="Proteomes" id="UP000814367">
    <property type="component" value="Unassembled WGS sequence"/>
</dbReference>
<dbReference type="EMBL" id="JAANHJ010000001">
    <property type="protein sequence ID" value="MCG6225090.1"/>
    <property type="molecule type" value="Genomic_DNA"/>
</dbReference>
<keyword evidence="5" id="KW-1185">Reference proteome</keyword>
<keyword evidence="2" id="KW-0175">Coiled coil</keyword>
<dbReference type="Gene3D" id="1.10.1660.10">
    <property type="match status" value="1"/>
</dbReference>
<sequence length="239" mass="28619">MEYQYSLKEIMKITGVTKRTLHYYDEIALLKVKKNGSNHRIYSQKDLVKLQKIILLKSMDMSIKDISKVINKSDSELKMVLKKQKEILNRKIENLENTKSAVEQYIKDVPITEINELNNIAFKQYQEEAKIKYGHTDIYKEFVISNGENLFKEEKMKEFEEIFQKFNKLSLNKIDVEDAYEVVYEWKEFMNQIGLMDNQLLCLIADTYQSDERFNNYFKKYENPYITEYISQSINYHLS</sequence>